<proteinExistence type="inferred from homology"/>
<feature type="transmembrane region" description="Helical" evidence="7">
    <location>
        <begin position="108"/>
        <end position="139"/>
    </location>
</feature>
<protein>
    <submittedName>
        <fullName evidence="9">Aliphatic sulfonate ABC transporter permease SsuC</fullName>
    </submittedName>
</protein>
<dbReference type="EMBL" id="BAABGP010000003">
    <property type="protein sequence ID" value="GAA4478029.1"/>
    <property type="molecule type" value="Genomic_DNA"/>
</dbReference>
<dbReference type="Pfam" id="PF00528">
    <property type="entry name" value="BPD_transp_1"/>
    <property type="match status" value="1"/>
</dbReference>
<feature type="transmembrane region" description="Helical" evidence="7">
    <location>
        <begin position="182"/>
        <end position="201"/>
    </location>
</feature>
<feature type="transmembrane region" description="Helical" evidence="7">
    <location>
        <begin position="222"/>
        <end position="240"/>
    </location>
</feature>
<evidence type="ECO:0000256" key="7">
    <source>
        <dbReference type="RuleBase" id="RU363032"/>
    </source>
</evidence>
<dbReference type="InterPro" id="IPR035906">
    <property type="entry name" value="MetI-like_sf"/>
</dbReference>
<dbReference type="PROSITE" id="PS50928">
    <property type="entry name" value="ABC_TM1"/>
    <property type="match status" value="1"/>
</dbReference>
<evidence type="ECO:0000259" key="8">
    <source>
        <dbReference type="PROSITE" id="PS50928"/>
    </source>
</evidence>
<keyword evidence="6 7" id="KW-0472">Membrane</keyword>
<comment type="subcellular location">
    <subcellularLocation>
        <location evidence="1 7">Cell membrane</location>
        <topology evidence="1 7">Multi-pass membrane protein</topology>
    </subcellularLocation>
</comment>
<keyword evidence="3" id="KW-1003">Cell membrane</keyword>
<keyword evidence="10" id="KW-1185">Reference proteome</keyword>
<evidence type="ECO:0000256" key="1">
    <source>
        <dbReference type="ARBA" id="ARBA00004651"/>
    </source>
</evidence>
<evidence type="ECO:0000256" key="3">
    <source>
        <dbReference type="ARBA" id="ARBA00022475"/>
    </source>
</evidence>
<dbReference type="PANTHER" id="PTHR30151">
    <property type="entry name" value="ALKANE SULFONATE ABC TRANSPORTER-RELATED, MEMBRANE SUBUNIT"/>
    <property type="match status" value="1"/>
</dbReference>
<accession>A0ABP8P1L2</accession>
<comment type="similarity">
    <text evidence="7">Belongs to the binding-protein-dependent transport system permease family.</text>
</comment>
<comment type="caution">
    <text evidence="9">The sequence shown here is derived from an EMBL/GenBank/DDBJ whole genome shotgun (WGS) entry which is preliminary data.</text>
</comment>
<evidence type="ECO:0000313" key="9">
    <source>
        <dbReference type="EMBL" id="GAA4478029.1"/>
    </source>
</evidence>
<dbReference type="SUPFAM" id="SSF161098">
    <property type="entry name" value="MetI-like"/>
    <property type="match status" value="1"/>
</dbReference>
<evidence type="ECO:0000313" key="10">
    <source>
        <dbReference type="Proteomes" id="UP001500731"/>
    </source>
</evidence>
<keyword evidence="5 7" id="KW-1133">Transmembrane helix</keyword>
<evidence type="ECO:0000256" key="5">
    <source>
        <dbReference type="ARBA" id="ARBA00022989"/>
    </source>
</evidence>
<name>A0ABP8P1L2_9MICO</name>
<dbReference type="Proteomes" id="UP001500731">
    <property type="component" value="Unassembled WGS sequence"/>
</dbReference>
<dbReference type="PANTHER" id="PTHR30151:SF0">
    <property type="entry name" value="ABC TRANSPORTER PERMEASE PROTEIN MJ0413-RELATED"/>
    <property type="match status" value="1"/>
</dbReference>
<dbReference type="InterPro" id="IPR000515">
    <property type="entry name" value="MetI-like"/>
</dbReference>
<dbReference type="Gene3D" id="1.10.3720.10">
    <property type="entry name" value="MetI-like"/>
    <property type="match status" value="1"/>
</dbReference>
<keyword evidence="4 7" id="KW-0812">Transmembrane</keyword>
<feature type="domain" description="ABC transmembrane type-1" evidence="8">
    <location>
        <begin position="60"/>
        <end position="240"/>
    </location>
</feature>
<evidence type="ECO:0000256" key="2">
    <source>
        <dbReference type="ARBA" id="ARBA00022448"/>
    </source>
</evidence>
<gene>
    <name evidence="9" type="primary">ssuC</name>
    <name evidence="9" type="ORF">GCM10023171_01550</name>
</gene>
<reference evidence="10" key="1">
    <citation type="journal article" date="2019" name="Int. J. Syst. Evol. Microbiol.">
        <title>The Global Catalogue of Microorganisms (GCM) 10K type strain sequencing project: providing services to taxonomists for standard genome sequencing and annotation.</title>
        <authorList>
            <consortium name="The Broad Institute Genomics Platform"/>
            <consortium name="The Broad Institute Genome Sequencing Center for Infectious Disease"/>
            <person name="Wu L."/>
            <person name="Ma J."/>
        </authorList>
    </citation>
    <scope>NUCLEOTIDE SEQUENCE [LARGE SCALE GENOMIC DNA]</scope>
    <source>
        <strain evidence="10">JCM 17839</strain>
    </source>
</reference>
<keyword evidence="2 7" id="KW-0813">Transport</keyword>
<evidence type="ECO:0000256" key="6">
    <source>
        <dbReference type="ARBA" id="ARBA00023136"/>
    </source>
</evidence>
<organism evidence="9 10">
    <name type="scientific">Microbacterium panaciterrae</name>
    <dbReference type="NCBI Taxonomy" id="985759"/>
    <lineage>
        <taxon>Bacteria</taxon>
        <taxon>Bacillati</taxon>
        <taxon>Actinomycetota</taxon>
        <taxon>Actinomycetes</taxon>
        <taxon>Micrococcales</taxon>
        <taxon>Microbacteriaceae</taxon>
        <taxon>Microbacterium</taxon>
    </lineage>
</organism>
<sequence>MTRSRILSTLLGAAGALTALAVWQLAATVGPLAHAPLPSALQALGAAGQLLGTAELWQATADTLVMAFVGLVAAAIVGVGLGVAIGTSPLAMHATRGPLEFLKPIPPIVILPVVVLVLGPTSGMGTFLVFFGSFIAIAVQSSAGVFDTDPVTRATGASYGMGRAEILGRIVLPSALPYIGTSLRVAAPTSLVIAVVAGLLGGGPGLGQSLLMSQISGNQPRLFGYVLILGALGLLIQWLSQWGERRLLHWHPQYRKADHA</sequence>
<feature type="transmembrane region" description="Helical" evidence="7">
    <location>
        <begin position="67"/>
        <end position="87"/>
    </location>
</feature>
<evidence type="ECO:0000256" key="4">
    <source>
        <dbReference type="ARBA" id="ARBA00022692"/>
    </source>
</evidence>
<dbReference type="RefSeq" id="WP_345183935.1">
    <property type="nucleotide sequence ID" value="NZ_BAABGP010000003.1"/>
</dbReference>